<keyword evidence="3" id="KW-1185">Reference proteome</keyword>
<dbReference type="AlphaFoldDB" id="A0A949X2X1"/>
<proteinExistence type="predicted"/>
<sequence>MSKKSKVSYQLNNTKGQIEPSEEDIKNILRAADEIIFVGGRTMLAKILKGSKDKKLLEKQLELCPSYGYFNKLTIEEITKIIDWMIINNYLDIDYNGRLPMIVFSSKGWENYKPVYMDELYNKILNVGEDTREALIEELTKTNREVISMLLFKIGSSKNISFIKFLIKWETVEVKKVRQKINAAILKLKSI</sequence>
<name>A0A949X2X1_9CLOT</name>
<organism evidence="2 3">
    <name type="scientific">Clostridium thailandense</name>
    <dbReference type="NCBI Taxonomy" id="2794346"/>
    <lineage>
        <taxon>Bacteria</taxon>
        <taxon>Bacillati</taxon>
        <taxon>Bacillota</taxon>
        <taxon>Clostridia</taxon>
        <taxon>Eubacteriales</taxon>
        <taxon>Clostridiaceae</taxon>
        <taxon>Clostridium</taxon>
    </lineage>
</organism>
<dbReference type="RefSeq" id="WP_218320836.1">
    <property type="nucleotide sequence ID" value="NZ_JAEEGC010000053.1"/>
</dbReference>
<evidence type="ECO:0000313" key="3">
    <source>
        <dbReference type="Proteomes" id="UP000694308"/>
    </source>
</evidence>
<gene>
    <name evidence="2" type="ORF">I6U48_12705</name>
</gene>
<evidence type="ECO:0000259" key="1">
    <source>
        <dbReference type="Pfam" id="PF09382"/>
    </source>
</evidence>
<dbReference type="NCBIfam" id="NF041107">
    <property type="entry name" value="RQC_minor_1"/>
    <property type="match status" value="1"/>
</dbReference>
<dbReference type="GO" id="GO:0043138">
    <property type="term" value="F:3'-5' DNA helicase activity"/>
    <property type="evidence" value="ECO:0007669"/>
    <property type="project" value="InterPro"/>
</dbReference>
<evidence type="ECO:0000313" key="2">
    <source>
        <dbReference type="EMBL" id="MBV7273769.1"/>
    </source>
</evidence>
<keyword evidence="2" id="KW-0067">ATP-binding</keyword>
<protein>
    <submittedName>
        <fullName evidence="2">DNA helicase II</fullName>
    </submittedName>
</protein>
<dbReference type="GO" id="GO:0006281">
    <property type="term" value="P:DNA repair"/>
    <property type="evidence" value="ECO:0007669"/>
    <property type="project" value="InterPro"/>
</dbReference>
<dbReference type="Proteomes" id="UP000694308">
    <property type="component" value="Unassembled WGS sequence"/>
</dbReference>
<comment type="caution">
    <text evidence="2">The sequence shown here is derived from an EMBL/GenBank/DDBJ whole genome shotgun (WGS) entry which is preliminary data.</text>
</comment>
<reference evidence="2" key="1">
    <citation type="submission" date="2020-12" db="EMBL/GenBank/DDBJ databases">
        <title>Clostridium thailandense sp. nov., a novel acetogenic bacterium isolated from peat land soil in Thailand.</title>
        <authorList>
            <person name="Chaikitkaew S."/>
            <person name="Birkeland N.K."/>
        </authorList>
    </citation>
    <scope>NUCLEOTIDE SEQUENCE</scope>
    <source>
        <strain evidence="2">PL3</strain>
    </source>
</reference>
<dbReference type="GO" id="GO:0006260">
    <property type="term" value="P:DNA replication"/>
    <property type="evidence" value="ECO:0007669"/>
    <property type="project" value="InterPro"/>
</dbReference>
<keyword evidence="2" id="KW-0347">Helicase</keyword>
<dbReference type="InterPro" id="IPR018982">
    <property type="entry name" value="RQC_domain"/>
</dbReference>
<dbReference type="EMBL" id="JAEEGC010000053">
    <property type="protein sequence ID" value="MBV7273769.1"/>
    <property type="molecule type" value="Genomic_DNA"/>
</dbReference>
<feature type="domain" description="RQC" evidence="1">
    <location>
        <begin position="23"/>
        <end position="110"/>
    </location>
</feature>
<dbReference type="Pfam" id="PF09382">
    <property type="entry name" value="RQC"/>
    <property type="match status" value="1"/>
</dbReference>
<accession>A0A949X2X1</accession>
<keyword evidence="2" id="KW-0378">Hydrolase</keyword>
<keyword evidence="2" id="KW-0547">Nucleotide-binding</keyword>